<evidence type="ECO:0000256" key="1">
    <source>
        <dbReference type="SAM" id="SignalP"/>
    </source>
</evidence>
<protein>
    <recommendedName>
        <fullName evidence="4">Secreted protein</fullName>
    </recommendedName>
</protein>
<dbReference type="EMBL" id="JARPMG010000007">
    <property type="protein sequence ID" value="KAJ8099419.1"/>
    <property type="molecule type" value="Genomic_DNA"/>
</dbReference>
<organism evidence="2 3">
    <name type="scientific">Lipomyces tetrasporus</name>
    <dbReference type="NCBI Taxonomy" id="54092"/>
    <lineage>
        <taxon>Eukaryota</taxon>
        <taxon>Fungi</taxon>
        <taxon>Dikarya</taxon>
        <taxon>Ascomycota</taxon>
        <taxon>Saccharomycotina</taxon>
        <taxon>Lipomycetes</taxon>
        <taxon>Lipomycetales</taxon>
        <taxon>Lipomycetaceae</taxon>
        <taxon>Lipomyces</taxon>
    </lineage>
</organism>
<dbReference type="GeneID" id="80883248"/>
<reference evidence="2" key="1">
    <citation type="submission" date="2023-03" db="EMBL/GenBank/DDBJ databases">
        <title>Near-Complete genome sequence of Lipomyces tetrasporous NRRL Y-64009, an oleaginous yeast capable of growing on lignocellulosic hydrolysates.</title>
        <authorList>
            <consortium name="Lawrence Berkeley National Laboratory"/>
            <person name="Jagtap S.S."/>
            <person name="Liu J.-J."/>
            <person name="Walukiewicz H.E."/>
            <person name="Pangilinan J."/>
            <person name="Lipzen A."/>
            <person name="Ahrendt S."/>
            <person name="Koriabine M."/>
            <person name="Cobaugh K."/>
            <person name="Salamov A."/>
            <person name="Yoshinaga Y."/>
            <person name="Ng V."/>
            <person name="Daum C."/>
            <person name="Grigoriev I.V."/>
            <person name="Slininger P.J."/>
            <person name="Dien B.S."/>
            <person name="Jin Y.-S."/>
            <person name="Rao C.V."/>
        </authorList>
    </citation>
    <scope>NUCLEOTIDE SEQUENCE</scope>
    <source>
        <strain evidence="2">NRRL Y-64009</strain>
    </source>
</reference>
<comment type="caution">
    <text evidence="2">The sequence shown here is derived from an EMBL/GenBank/DDBJ whole genome shotgun (WGS) entry which is preliminary data.</text>
</comment>
<dbReference type="Proteomes" id="UP001217417">
    <property type="component" value="Unassembled WGS sequence"/>
</dbReference>
<name>A0AAD7QQA9_9ASCO</name>
<evidence type="ECO:0000313" key="2">
    <source>
        <dbReference type="EMBL" id="KAJ8099419.1"/>
    </source>
</evidence>
<keyword evidence="1" id="KW-0732">Signal</keyword>
<gene>
    <name evidence="2" type="ORF">POJ06DRAFT_256919</name>
</gene>
<accession>A0AAD7QQA9</accession>
<dbReference type="AlphaFoldDB" id="A0AAD7QQA9"/>
<feature type="chain" id="PRO_5042004281" description="Secreted protein" evidence="1">
    <location>
        <begin position="21"/>
        <end position="77"/>
    </location>
</feature>
<feature type="signal peptide" evidence="1">
    <location>
        <begin position="1"/>
        <end position="20"/>
    </location>
</feature>
<evidence type="ECO:0000313" key="3">
    <source>
        <dbReference type="Proteomes" id="UP001217417"/>
    </source>
</evidence>
<proteinExistence type="predicted"/>
<sequence length="77" mass="9000">MLRFCLALNIILLNASQLGARERDETRYRDIRKAGYGLFWRNCELSDSVISNATDHQSKTSLNTIHEHAHIRYPRNK</sequence>
<dbReference type="RefSeq" id="XP_056042869.1">
    <property type="nucleotide sequence ID" value="XM_056188082.1"/>
</dbReference>
<evidence type="ECO:0008006" key="4">
    <source>
        <dbReference type="Google" id="ProtNLM"/>
    </source>
</evidence>
<keyword evidence="3" id="KW-1185">Reference proteome</keyword>